<evidence type="ECO:0000313" key="3">
    <source>
        <dbReference type="Proteomes" id="UP000075455"/>
    </source>
</evidence>
<evidence type="ECO:0000313" key="2">
    <source>
        <dbReference type="EMBL" id="KYD08668.1"/>
    </source>
</evidence>
<reference evidence="2 3" key="1">
    <citation type="submission" date="2016-01" db="EMBL/GenBank/DDBJ databases">
        <title>Draft Genome Sequences of Seven Thermophilic Sporeformers Isolated from Foods.</title>
        <authorList>
            <person name="Berendsen E.M."/>
            <person name="Wells-Bennik M.H."/>
            <person name="Krawcyk A.O."/>
            <person name="De Jong A."/>
            <person name="Holsappel S."/>
            <person name="Eijlander R.T."/>
            <person name="Kuipers O.P."/>
        </authorList>
    </citation>
    <scope>NUCLEOTIDE SEQUENCE [LARGE SCALE GENOMIC DNA]</scope>
    <source>
        <strain evidence="2 3">B4119</strain>
    </source>
</reference>
<dbReference type="STRING" id="81408.B4119_0485"/>
<organism evidence="2 3">
    <name type="scientific">Saccharococcus caldoxylosilyticus</name>
    <dbReference type="NCBI Taxonomy" id="81408"/>
    <lineage>
        <taxon>Bacteria</taxon>
        <taxon>Bacillati</taxon>
        <taxon>Bacillota</taxon>
        <taxon>Bacilli</taxon>
        <taxon>Bacillales</taxon>
        <taxon>Anoxybacillaceae</taxon>
        <taxon>Saccharococcus</taxon>
    </lineage>
</organism>
<evidence type="ECO:0000256" key="1">
    <source>
        <dbReference type="SAM" id="Phobius"/>
    </source>
</evidence>
<sequence>MLQNMVSGSVVKTSVLVIIIFFVVQLGYYFLIRSLYTKKMEQVM</sequence>
<dbReference type="eggNOG" id="COG0577">
    <property type="taxonomic scope" value="Bacteria"/>
</dbReference>
<name>A0A150L8K8_9BACL</name>
<dbReference type="EMBL" id="LQYS01000102">
    <property type="protein sequence ID" value="KYD08668.1"/>
    <property type="molecule type" value="Genomic_DNA"/>
</dbReference>
<gene>
    <name evidence="2" type="ORF">B4119_0485</name>
</gene>
<keyword evidence="1" id="KW-1133">Transmembrane helix</keyword>
<dbReference type="AlphaFoldDB" id="A0A150L8K8"/>
<proteinExistence type="predicted"/>
<feature type="transmembrane region" description="Helical" evidence="1">
    <location>
        <begin position="15"/>
        <end position="36"/>
    </location>
</feature>
<protein>
    <submittedName>
        <fullName evidence="2">Uncharacterized protein</fullName>
    </submittedName>
</protein>
<keyword evidence="1" id="KW-0812">Transmembrane</keyword>
<comment type="caution">
    <text evidence="2">The sequence shown here is derived from an EMBL/GenBank/DDBJ whole genome shotgun (WGS) entry which is preliminary data.</text>
</comment>
<accession>A0A150L8K8</accession>
<dbReference type="Proteomes" id="UP000075455">
    <property type="component" value="Unassembled WGS sequence"/>
</dbReference>
<keyword evidence="1" id="KW-0472">Membrane</keyword>